<feature type="binding site" evidence="5">
    <location>
        <position position="74"/>
    </location>
    <ligand>
        <name>Zn(2+)</name>
        <dbReference type="ChEBI" id="CHEBI:29105"/>
    </ligand>
</feature>
<keyword evidence="3 6" id="KW-1133">Transmembrane helix</keyword>
<dbReference type="InterPro" id="IPR004254">
    <property type="entry name" value="AdipoR/HlyIII-related"/>
</dbReference>
<dbReference type="PANTHER" id="PTHR20855:SF3">
    <property type="entry name" value="LD03007P"/>
    <property type="match status" value="1"/>
</dbReference>
<organism evidence="7 8">
    <name type="scientific">Trebonia kvetii</name>
    <dbReference type="NCBI Taxonomy" id="2480626"/>
    <lineage>
        <taxon>Bacteria</taxon>
        <taxon>Bacillati</taxon>
        <taxon>Actinomycetota</taxon>
        <taxon>Actinomycetes</taxon>
        <taxon>Streptosporangiales</taxon>
        <taxon>Treboniaceae</taxon>
        <taxon>Trebonia</taxon>
    </lineage>
</organism>
<keyword evidence="5" id="KW-0479">Metal-binding</keyword>
<dbReference type="AlphaFoldDB" id="A0A6P2C4W0"/>
<evidence type="ECO:0000313" key="8">
    <source>
        <dbReference type="Proteomes" id="UP000460272"/>
    </source>
</evidence>
<dbReference type="PANTHER" id="PTHR20855">
    <property type="entry name" value="ADIPOR/PROGESTIN RECEPTOR-RELATED"/>
    <property type="match status" value="1"/>
</dbReference>
<protein>
    <submittedName>
        <fullName evidence="7">Hemolysin III family protein</fullName>
    </submittedName>
</protein>
<feature type="binding site" evidence="5">
    <location>
        <position position="211"/>
    </location>
    <ligand>
        <name>Zn(2+)</name>
        <dbReference type="ChEBI" id="CHEBI:29105"/>
    </ligand>
</feature>
<dbReference type="Proteomes" id="UP000460272">
    <property type="component" value="Unassembled WGS sequence"/>
</dbReference>
<sequence length="233" mass="24430">MRTAVGAVDGAADLGGASVGPPRLRGMLHAGAFPAATVAGIVLIALAPTQPARIAAAVYSVTCVALFGVSAAYHLSPPASRRRGLLARFDHVSILLVIAGTYTPLAVLALHGWTRLSVLAIIWAGAGGGALARLIWRPAWRPAPRWLITSLFIGLGWVAVFVLPQLLRGAGVLVLALVLAGGILYSLGAVVYARKRPNPSPRWFGFHEVFHAMTITAYLAQYAAVSLIVYRAA</sequence>
<name>A0A6P2C4W0_9ACTN</name>
<keyword evidence="2 6" id="KW-0812">Transmembrane</keyword>
<dbReference type="GO" id="GO:0046872">
    <property type="term" value="F:metal ion binding"/>
    <property type="evidence" value="ECO:0007669"/>
    <property type="project" value="UniProtKB-KW"/>
</dbReference>
<comment type="caution">
    <text evidence="7">The sequence shown here is derived from an EMBL/GenBank/DDBJ whole genome shotgun (WGS) entry which is preliminary data.</text>
</comment>
<evidence type="ECO:0000256" key="4">
    <source>
        <dbReference type="ARBA" id="ARBA00023136"/>
    </source>
</evidence>
<feature type="binding site" evidence="5">
    <location>
        <position position="207"/>
    </location>
    <ligand>
        <name>Zn(2+)</name>
        <dbReference type="ChEBI" id="CHEBI:29105"/>
    </ligand>
</feature>
<dbReference type="Pfam" id="PF03006">
    <property type="entry name" value="HlyIII"/>
    <property type="match status" value="1"/>
</dbReference>
<dbReference type="OrthoDB" id="9813689at2"/>
<keyword evidence="8" id="KW-1185">Reference proteome</keyword>
<comment type="subcellular location">
    <subcellularLocation>
        <location evidence="1">Membrane</location>
        <topology evidence="1">Multi-pass membrane protein</topology>
    </subcellularLocation>
</comment>
<proteinExistence type="predicted"/>
<feature type="transmembrane region" description="Helical" evidence="6">
    <location>
        <begin position="205"/>
        <end position="230"/>
    </location>
</feature>
<evidence type="ECO:0000256" key="5">
    <source>
        <dbReference type="PIRSR" id="PIRSR604254-1"/>
    </source>
</evidence>
<evidence type="ECO:0000313" key="7">
    <source>
        <dbReference type="EMBL" id="TVZ06414.1"/>
    </source>
</evidence>
<dbReference type="GO" id="GO:0016020">
    <property type="term" value="C:membrane"/>
    <property type="evidence" value="ECO:0007669"/>
    <property type="project" value="UniProtKB-SubCell"/>
</dbReference>
<feature type="transmembrane region" description="Helical" evidence="6">
    <location>
        <begin position="116"/>
        <end position="136"/>
    </location>
</feature>
<keyword evidence="5" id="KW-0862">Zinc</keyword>
<feature type="transmembrane region" description="Helical" evidence="6">
    <location>
        <begin position="148"/>
        <end position="167"/>
    </location>
</feature>
<evidence type="ECO:0000256" key="6">
    <source>
        <dbReference type="SAM" id="Phobius"/>
    </source>
</evidence>
<feature type="transmembrane region" description="Helical" evidence="6">
    <location>
        <begin position="173"/>
        <end position="193"/>
    </location>
</feature>
<evidence type="ECO:0000256" key="2">
    <source>
        <dbReference type="ARBA" id="ARBA00022692"/>
    </source>
</evidence>
<evidence type="ECO:0000256" key="1">
    <source>
        <dbReference type="ARBA" id="ARBA00004141"/>
    </source>
</evidence>
<gene>
    <name evidence="7" type="ORF">EAS64_03050</name>
</gene>
<evidence type="ECO:0000256" key="3">
    <source>
        <dbReference type="ARBA" id="ARBA00022989"/>
    </source>
</evidence>
<keyword evidence="4 6" id="KW-0472">Membrane</keyword>
<feature type="transmembrane region" description="Helical" evidence="6">
    <location>
        <begin position="28"/>
        <end position="48"/>
    </location>
</feature>
<feature type="transmembrane region" description="Helical" evidence="6">
    <location>
        <begin position="85"/>
        <end position="110"/>
    </location>
</feature>
<reference evidence="7 8" key="1">
    <citation type="submission" date="2018-11" db="EMBL/GenBank/DDBJ databases">
        <title>Trebonia kvetii gen.nov., sp.nov., a novel acidophilic actinobacterium, and proposal of the new actinobacterial family Treboniaceae fam. nov.</title>
        <authorList>
            <person name="Rapoport D."/>
            <person name="Sagova-Mareckova M."/>
            <person name="Sedlacek I."/>
            <person name="Provaznik J."/>
            <person name="Kralova S."/>
            <person name="Pavlinic D."/>
            <person name="Benes V."/>
            <person name="Kopecky J."/>
        </authorList>
    </citation>
    <scope>NUCLEOTIDE SEQUENCE [LARGE SCALE GENOMIC DNA]</scope>
    <source>
        <strain evidence="7 8">15Tr583</strain>
    </source>
</reference>
<dbReference type="EMBL" id="RPFW01000001">
    <property type="protein sequence ID" value="TVZ06414.1"/>
    <property type="molecule type" value="Genomic_DNA"/>
</dbReference>
<dbReference type="RefSeq" id="WP_145851169.1">
    <property type="nucleotide sequence ID" value="NZ_RPFW01000001.1"/>
</dbReference>
<feature type="transmembrane region" description="Helical" evidence="6">
    <location>
        <begin position="54"/>
        <end position="73"/>
    </location>
</feature>
<accession>A0A6P2C4W0</accession>